<keyword evidence="1" id="KW-0472">Membrane</keyword>
<keyword evidence="1" id="KW-1133">Transmembrane helix</keyword>
<feature type="transmembrane region" description="Helical" evidence="1">
    <location>
        <begin position="84"/>
        <end position="102"/>
    </location>
</feature>
<feature type="transmembrane region" description="Helical" evidence="1">
    <location>
        <begin position="159"/>
        <end position="182"/>
    </location>
</feature>
<dbReference type="Proteomes" id="UP000239504">
    <property type="component" value="Unassembled WGS sequence"/>
</dbReference>
<feature type="transmembrane region" description="Helical" evidence="1">
    <location>
        <begin position="12"/>
        <end position="34"/>
    </location>
</feature>
<keyword evidence="3" id="KW-1185">Reference proteome</keyword>
<keyword evidence="1" id="KW-0812">Transmembrane</keyword>
<gene>
    <name evidence="2" type="ORF">CW354_05285</name>
</gene>
<organism evidence="2 3">
    <name type="scientific">Hyphococcus luteus</name>
    <dbReference type="NCBI Taxonomy" id="2058213"/>
    <lineage>
        <taxon>Bacteria</taxon>
        <taxon>Pseudomonadati</taxon>
        <taxon>Pseudomonadota</taxon>
        <taxon>Alphaproteobacteria</taxon>
        <taxon>Parvularculales</taxon>
        <taxon>Parvularculaceae</taxon>
        <taxon>Hyphococcus</taxon>
    </lineage>
</organism>
<dbReference type="EMBL" id="PJCH01000005">
    <property type="protein sequence ID" value="PQA87772.1"/>
    <property type="molecule type" value="Genomic_DNA"/>
</dbReference>
<dbReference type="OrthoDB" id="9937520at2"/>
<evidence type="ECO:0000313" key="3">
    <source>
        <dbReference type="Proteomes" id="UP000239504"/>
    </source>
</evidence>
<name>A0A2S7K5K4_9PROT</name>
<evidence type="ECO:0000256" key="1">
    <source>
        <dbReference type="SAM" id="Phobius"/>
    </source>
</evidence>
<comment type="caution">
    <text evidence="2">The sequence shown here is derived from an EMBL/GenBank/DDBJ whole genome shotgun (WGS) entry which is preliminary data.</text>
</comment>
<dbReference type="RefSeq" id="WP_104829016.1">
    <property type="nucleotide sequence ID" value="NZ_PJCH01000005.1"/>
</dbReference>
<dbReference type="AlphaFoldDB" id="A0A2S7K5K4"/>
<proteinExistence type="predicted"/>
<sequence>MKKGWITRQIEAASPAGFIFWFAVLVVYSFWAFAMNSPWTRAMEAAGGVLPETKPGIPAIEPVRTLQALGEATGDYIFWQLLDFPYVVMSFFAAVFGMGLGLKALRLAQSPLRYLLVLPVIYAVCELVENAFLASFAAGLVQPAEGVVLVQQFATTLKFASGVPASLLGVLGALIALAAFLFRKRP</sequence>
<evidence type="ECO:0000313" key="2">
    <source>
        <dbReference type="EMBL" id="PQA87772.1"/>
    </source>
</evidence>
<accession>A0A2S7K5K4</accession>
<protein>
    <submittedName>
        <fullName evidence="2">Uncharacterized protein</fullName>
    </submittedName>
</protein>
<reference evidence="2 3" key="1">
    <citation type="submission" date="2017-12" db="EMBL/GenBank/DDBJ databases">
        <authorList>
            <person name="Hurst M.R.H."/>
        </authorList>
    </citation>
    <scope>NUCLEOTIDE SEQUENCE [LARGE SCALE GENOMIC DNA]</scope>
    <source>
        <strain evidence="2 3">SY-3-19</strain>
    </source>
</reference>
<feature type="transmembrane region" description="Helical" evidence="1">
    <location>
        <begin position="114"/>
        <end position="139"/>
    </location>
</feature>